<keyword evidence="2" id="KW-1185">Reference proteome</keyword>
<dbReference type="InterPro" id="IPR036525">
    <property type="entry name" value="Tubulin/FtsZ_GTPase_sf"/>
</dbReference>
<dbReference type="KEGG" id="hat:RC74_12405"/>
<dbReference type="STRING" id="1579316.RC74_12405"/>
<accession>A0A126V100</accession>
<evidence type="ECO:0008006" key="3">
    <source>
        <dbReference type="Google" id="ProtNLM"/>
    </source>
</evidence>
<evidence type="ECO:0000313" key="2">
    <source>
        <dbReference type="Proteomes" id="UP000070371"/>
    </source>
</evidence>
<dbReference type="AlphaFoldDB" id="A0A126V100"/>
<protein>
    <recommendedName>
        <fullName evidence="3">Tubulin/FtsZ GTPase domain-containing protein</fullName>
    </recommendedName>
</protein>
<gene>
    <name evidence="1" type="ORF">RC74_12405</name>
</gene>
<dbReference type="Gene3D" id="3.40.50.1440">
    <property type="entry name" value="Tubulin/FtsZ, GTPase domain"/>
    <property type="match status" value="1"/>
</dbReference>
<evidence type="ECO:0000313" key="1">
    <source>
        <dbReference type="EMBL" id="AML51964.1"/>
    </source>
</evidence>
<name>A0A126V100_9RHOB</name>
<proteinExistence type="predicted"/>
<dbReference type="RefSeq" id="WP_052274573.1">
    <property type="nucleotide sequence ID" value="NZ_CP014327.1"/>
</dbReference>
<dbReference type="SUPFAM" id="SSF52490">
    <property type="entry name" value="Tubulin nucleotide-binding domain-like"/>
    <property type="match status" value="1"/>
</dbReference>
<organism evidence="1 2">
    <name type="scientific">Falsihalocynthiibacter arcticus</name>
    <dbReference type="NCBI Taxonomy" id="1579316"/>
    <lineage>
        <taxon>Bacteria</taxon>
        <taxon>Pseudomonadati</taxon>
        <taxon>Pseudomonadota</taxon>
        <taxon>Alphaproteobacteria</taxon>
        <taxon>Rhodobacterales</taxon>
        <taxon>Roseobacteraceae</taxon>
        <taxon>Falsihalocynthiibacter</taxon>
    </lineage>
</organism>
<dbReference type="Proteomes" id="UP000070371">
    <property type="component" value="Chromosome"/>
</dbReference>
<reference evidence="1 2" key="1">
    <citation type="submission" date="2016-02" db="EMBL/GenBank/DDBJ databases">
        <title>Complete genome sequence of Halocynthiibacter arcticus PAMC 20958t from arctic marine sediment.</title>
        <authorList>
            <person name="Lee Y.M."/>
            <person name="Baek K."/>
            <person name="Lee H.K."/>
            <person name="Shin S.C."/>
        </authorList>
    </citation>
    <scope>NUCLEOTIDE SEQUENCE [LARGE SCALE GENOMIC DNA]</scope>
    <source>
        <strain evidence="1">PAMC 20958</strain>
    </source>
</reference>
<sequence length="564" mass="62975">MVSSSLYNSGTGMQSPHCVHTVAIGRTGAAYVEALLRTGEIEDLLAEDARATCAILLVDIGQQDMQIAIDYANSFKKRLQSRGVEADRFNFQAIALDVPERDEFFEGLNRTREFLKLEYPRYYWNPNFESYVSHTYEMPPAGSHFPRLVAKGIYANAYYAGDRPMEKALDSFVETVEKATLPSMILVPFSLAGGTGSGMVVDLARHLSNIKLGRRIPVIGVGQLSHSGDDESVQNSAGQYCALNEIDCMLDDDKNNGVITVWGDLYKSPFTGGFFVVNPEHSWQRLSSYTETGEKEVRQGFRQMVANRFVADSFMRFAMLDYGRVLFRALRPAGFTGAPHETLSSKSRNWTLFDVAKLTHPGVQVLPGEAQSRWQSVLAQWIDFIPDHSGLRDGFQTDYAEVHIHASRDMGFENIDKGIKELISSTYLLEGDSTYQSYNHEFFDALTSYANIIMPGVAKTDLEAFWASQKNYDTLDWESKLHEHAWLVDIGPMLSEPAIRFEGMAGECIWGCACWVVVSYDEIRGDKLPPANRKIILEEGIAAMTKTLVNTPGGQPNKAAKQHA</sequence>
<dbReference type="EMBL" id="CP014327">
    <property type="protein sequence ID" value="AML51964.1"/>
    <property type="molecule type" value="Genomic_DNA"/>
</dbReference>